<protein>
    <submittedName>
        <fullName evidence="2">Uncharacterized protein</fullName>
    </submittedName>
</protein>
<evidence type="ECO:0000313" key="3">
    <source>
        <dbReference type="Proteomes" id="UP000002705"/>
    </source>
</evidence>
<dbReference type="Proteomes" id="UP000002705">
    <property type="component" value="Chromosome 2"/>
</dbReference>
<name>Q394H7_BURL3</name>
<dbReference type="KEGG" id="bur:Bcep18194_B2026"/>
<dbReference type="AlphaFoldDB" id="Q394H7"/>
<feature type="compositionally biased region" description="Basic and acidic residues" evidence="1">
    <location>
        <begin position="14"/>
        <end position="23"/>
    </location>
</feature>
<dbReference type="HOGENOM" id="CLU_1861399_0_0_4"/>
<gene>
    <name evidence="2" type="ordered locus">Bcep18194_B2026</name>
</gene>
<organism evidence="2 3">
    <name type="scientific">Burkholderia lata (strain ATCC 17760 / DSM 23089 / LMG 22485 / NCIMB 9086 / R18194 / 383)</name>
    <dbReference type="NCBI Taxonomy" id="482957"/>
    <lineage>
        <taxon>Bacteria</taxon>
        <taxon>Pseudomonadati</taxon>
        <taxon>Pseudomonadota</taxon>
        <taxon>Betaproteobacteria</taxon>
        <taxon>Burkholderiales</taxon>
        <taxon>Burkholderiaceae</taxon>
        <taxon>Burkholderia</taxon>
        <taxon>Burkholderia cepacia complex</taxon>
    </lineage>
</organism>
<feature type="compositionally biased region" description="Basic residues" evidence="1">
    <location>
        <begin position="1"/>
        <end position="13"/>
    </location>
</feature>
<proteinExistence type="predicted"/>
<reference evidence="2" key="1">
    <citation type="submission" date="2005-10" db="EMBL/GenBank/DDBJ databases">
        <title>Complete sequence of chromosome 2 of Burkholderia sp. 383.</title>
        <authorList>
            <consortium name="US DOE Joint Genome Institute"/>
            <person name="Copeland A."/>
            <person name="Lucas S."/>
            <person name="Lapidus A."/>
            <person name="Barry K."/>
            <person name="Detter J.C."/>
            <person name="Glavina T."/>
            <person name="Hammon N."/>
            <person name="Israni S."/>
            <person name="Pitluck S."/>
            <person name="Chain P."/>
            <person name="Malfatti S."/>
            <person name="Shin M."/>
            <person name="Vergez L."/>
            <person name="Schmutz J."/>
            <person name="Larimer F."/>
            <person name="Land M."/>
            <person name="Kyrpides N."/>
            <person name="Lykidis A."/>
            <person name="Richardson P."/>
        </authorList>
    </citation>
    <scope>NUCLEOTIDE SEQUENCE [LARGE SCALE GENOMIC DNA]</scope>
    <source>
        <strain evidence="2">383</strain>
    </source>
</reference>
<dbReference type="PATRIC" id="fig|482957.22.peg.5771"/>
<evidence type="ECO:0000256" key="1">
    <source>
        <dbReference type="SAM" id="MobiDB-lite"/>
    </source>
</evidence>
<dbReference type="EMBL" id="CP000152">
    <property type="protein sequence ID" value="ABB12139.1"/>
    <property type="molecule type" value="Genomic_DNA"/>
</dbReference>
<keyword evidence="3" id="KW-1185">Reference proteome</keyword>
<accession>Q394H7</accession>
<evidence type="ECO:0000313" key="2">
    <source>
        <dbReference type="EMBL" id="ABB12139.1"/>
    </source>
</evidence>
<feature type="region of interest" description="Disordered" evidence="1">
    <location>
        <begin position="1"/>
        <end position="23"/>
    </location>
</feature>
<sequence>MAGRRARRSRTARRPMERSAAMEERNLRPRRRLVALIATVSALGFAYGVARHLSHASTRPPDQQVFSVDVDRDKAPWERSVIAIREGMPAHIRVHSREAGVLMAHEIPGALAACTSGTDQSMDILPVGITGRFSLHFHSRSGEQIEVAVIEIYPDN</sequence>